<name>B0DQV3_LACBS</name>
<keyword evidence="2" id="KW-1185">Reference proteome</keyword>
<dbReference type="AlphaFoldDB" id="B0DQV3"/>
<evidence type="ECO:0000313" key="1">
    <source>
        <dbReference type="EMBL" id="EDR03183.1"/>
    </source>
</evidence>
<dbReference type="InParanoid" id="B0DQV3"/>
<proteinExistence type="predicted"/>
<dbReference type="HOGENOM" id="CLU_154733_0_0_1"/>
<dbReference type="GeneID" id="6081867"/>
<gene>
    <name evidence="1" type="ORF">LACBIDRAFT_331881</name>
</gene>
<dbReference type="EMBL" id="DS547126">
    <property type="protein sequence ID" value="EDR03183.1"/>
    <property type="molecule type" value="Genomic_DNA"/>
</dbReference>
<dbReference type="RefSeq" id="XP_001886324.1">
    <property type="nucleotide sequence ID" value="XM_001886289.1"/>
</dbReference>
<dbReference type="KEGG" id="lbc:LACBIDRAFT_331881"/>
<dbReference type="OrthoDB" id="2985906at2759"/>
<dbReference type="Proteomes" id="UP000001194">
    <property type="component" value="Unassembled WGS sequence"/>
</dbReference>
<reference evidence="1 2" key="1">
    <citation type="journal article" date="2008" name="Nature">
        <title>The genome of Laccaria bicolor provides insights into mycorrhizal symbiosis.</title>
        <authorList>
            <person name="Martin F."/>
            <person name="Aerts A."/>
            <person name="Ahren D."/>
            <person name="Brun A."/>
            <person name="Danchin E.G.J."/>
            <person name="Duchaussoy F."/>
            <person name="Gibon J."/>
            <person name="Kohler A."/>
            <person name="Lindquist E."/>
            <person name="Pereda V."/>
            <person name="Salamov A."/>
            <person name="Shapiro H.J."/>
            <person name="Wuyts J."/>
            <person name="Blaudez D."/>
            <person name="Buee M."/>
            <person name="Brokstein P."/>
            <person name="Canbaeck B."/>
            <person name="Cohen D."/>
            <person name="Courty P.E."/>
            <person name="Coutinho P.M."/>
            <person name="Delaruelle C."/>
            <person name="Detter J.C."/>
            <person name="Deveau A."/>
            <person name="DiFazio S."/>
            <person name="Duplessis S."/>
            <person name="Fraissinet-Tachet L."/>
            <person name="Lucic E."/>
            <person name="Frey-Klett P."/>
            <person name="Fourrey C."/>
            <person name="Feussner I."/>
            <person name="Gay G."/>
            <person name="Grimwood J."/>
            <person name="Hoegger P.J."/>
            <person name="Jain P."/>
            <person name="Kilaru S."/>
            <person name="Labbe J."/>
            <person name="Lin Y.C."/>
            <person name="Legue V."/>
            <person name="Le Tacon F."/>
            <person name="Marmeisse R."/>
            <person name="Melayah D."/>
            <person name="Montanini B."/>
            <person name="Muratet M."/>
            <person name="Nehls U."/>
            <person name="Niculita-Hirzel H."/>
            <person name="Oudot-Le Secq M.P."/>
            <person name="Peter M."/>
            <person name="Quesneville H."/>
            <person name="Rajashekar B."/>
            <person name="Reich M."/>
            <person name="Rouhier N."/>
            <person name="Schmutz J."/>
            <person name="Yin T."/>
            <person name="Chalot M."/>
            <person name="Henrissat B."/>
            <person name="Kuees U."/>
            <person name="Lucas S."/>
            <person name="Van de Peer Y."/>
            <person name="Podila G.K."/>
            <person name="Polle A."/>
            <person name="Pukkila P.J."/>
            <person name="Richardson P.M."/>
            <person name="Rouze P."/>
            <person name="Sanders I.R."/>
            <person name="Stajich J.E."/>
            <person name="Tunlid A."/>
            <person name="Tuskan G."/>
            <person name="Grigoriev I.V."/>
        </authorList>
    </citation>
    <scope>NUCLEOTIDE SEQUENCE [LARGE SCALE GENOMIC DNA]</scope>
    <source>
        <strain evidence="2">S238N-H82 / ATCC MYA-4686</strain>
    </source>
</reference>
<evidence type="ECO:0000313" key="2">
    <source>
        <dbReference type="Proteomes" id="UP000001194"/>
    </source>
</evidence>
<protein>
    <submittedName>
        <fullName evidence="1">Predicted protein</fullName>
    </submittedName>
</protein>
<sequence length="107" mass="11676">MPFFQGTTYIIISGGIFNNIPGNLMVTNTSEYVLNFNSHNTNGVEVESFMWHPASWEDTLPAYDNPNNFPTGTQTLVATAASAPTSTPTQQPAKVMFDETALTGEKQ</sequence>
<organism evidence="2">
    <name type="scientific">Laccaria bicolor (strain S238N-H82 / ATCC MYA-4686)</name>
    <name type="common">Bicoloured deceiver</name>
    <name type="synonym">Laccaria laccata var. bicolor</name>
    <dbReference type="NCBI Taxonomy" id="486041"/>
    <lineage>
        <taxon>Eukaryota</taxon>
        <taxon>Fungi</taxon>
        <taxon>Dikarya</taxon>
        <taxon>Basidiomycota</taxon>
        <taxon>Agaricomycotina</taxon>
        <taxon>Agaricomycetes</taxon>
        <taxon>Agaricomycetidae</taxon>
        <taxon>Agaricales</taxon>
        <taxon>Agaricineae</taxon>
        <taxon>Hydnangiaceae</taxon>
        <taxon>Laccaria</taxon>
    </lineage>
</organism>
<accession>B0DQV3</accession>